<dbReference type="Proteomes" id="UP000054776">
    <property type="component" value="Unassembled WGS sequence"/>
</dbReference>
<dbReference type="InParanoid" id="A0A0V1BJV9"/>
<dbReference type="EMBL" id="JYDH01000037">
    <property type="protein sequence ID" value="KRY37071.1"/>
    <property type="molecule type" value="Genomic_DNA"/>
</dbReference>
<keyword evidence="2" id="KW-1185">Reference proteome</keyword>
<comment type="caution">
    <text evidence="1">The sequence shown here is derived from an EMBL/GenBank/DDBJ whole genome shotgun (WGS) entry which is preliminary data.</text>
</comment>
<organism evidence="1 2">
    <name type="scientific">Trichinella spiralis</name>
    <name type="common">Trichina worm</name>
    <dbReference type="NCBI Taxonomy" id="6334"/>
    <lineage>
        <taxon>Eukaryota</taxon>
        <taxon>Metazoa</taxon>
        <taxon>Ecdysozoa</taxon>
        <taxon>Nematoda</taxon>
        <taxon>Enoplea</taxon>
        <taxon>Dorylaimia</taxon>
        <taxon>Trichinellida</taxon>
        <taxon>Trichinellidae</taxon>
        <taxon>Trichinella</taxon>
    </lineage>
</organism>
<proteinExistence type="predicted"/>
<reference evidence="1 2" key="1">
    <citation type="submission" date="2015-01" db="EMBL/GenBank/DDBJ databases">
        <title>Evolution of Trichinella species and genotypes.</title>
        <authorList>
            <person name="Korhonen P.K."/>
            <person name="Edoardo P."/>
            <person name="Giuseppe L.R."/>
            <person name="Gasser R.B."/>
        </authorList>
    </citation>
    <scope>NUCLEOTIDE SEQUENCE [LARGE SCALE GENOMIC DNA]</scope>
    <source>
        <strain evidence="1">ISS3</strain>
    </source>
</reference>
<sequence length="93" mass="10375">MDNLSMQNSSCSAKYDTAEVAMFFPAEGGGGYMPLPLTDGRCFTGRPQHQIMHNLASLDTGGRSFKNFIRYLVEWKRSTTMDAIHNGQYSCTL</sequence>
<dbReference type="AlphaFoldDB" id="A0A0V1BJV9"/>
<gene>
    <name evidence="1" type="ORF">T01_1616</name>
</gene>
<name>A0A0V1BJV9_TRISP</name>
<protein>
    <submittedName>
        <fullName evidence="1">Uncharacterized protein</fullName>
    </submittedName>
</protein>
<evidence type="ECO:0000313" key="1">
    <source>
        <dbReference type="EMBL" id="KRY37071.1"/>
    </source>
</evidence>
<evidence type="ECO:0000313" key="2">
    <source>
        <dbReference type="Proteomes" id="UP000054776"/>
    </source>
</evidence>
<accession>A0A0V1BJV9</accession>